<organism evidence="1 2">
    <name type="scientific">Bauhinia variegata</name>
    <name type="common">Purple orchid tree</name>
    <name type="synonym">Phanera variegata</name>
    <dbReference type="NCBI Taxonomy" id="167791"/>
    <lineage>
        <taxon>Eukaryota</taxon>
        <taxon>Viridiplantae</taxon>
        <taxon>Streptophyta</taxon>
        <taxon>Embryophyta</taxon>
        <taxon>Tracheophyta</taxon>
        <taxon>Spermatophyta</taxon>
        <taxon>Magnoliopsida</taxon>
        <taxon>eudicotyledons</taxon>
        <taxon>Gunneridae</taxon>
        <taxon>Pentapetalae</taxon>
        <taxon>rosids</taxon>
        <taxon>fabids</taxon>
        <taxon>Fabales</taxon>
        <taxon>Fabaceae</taxon>
        <taxon>Cercidoideae</taxon>
        <taxon>Cercideae</taxon>
        <taxon>Bauhiniinae</taxon>
        <taxon>Bauhinia</taxon>
    </lineage>
</organism>
<keyword evidence="2" id="KW-1185">Reference proteome</keyword>
<accession>A0ACB9MW86</accession>
<evidence type="ECO:0000313" key="1">
    <source>
        <dbReference type="EMBL" id="KAI4327986.1"/>
    </source>
</evidence>
<comment type="caution">
    <text evidence="1">The sequence shown here is derived from an EMBL/GenBank/DDBJ whole genome shotgun (WGS) entry which is preliminary data.</text>
</comment>
<sequence>MSAEIWVVPFFGQGHLFPCMELCKHLASRNFKVTFVIPANLASSVPSSLREYPLVQIAEITQSPMPPPEPGAYPPQAHPHHHNQQAQGLEKLLSTGPDNPHPPRPVCAILDIMMSWSGEVFKKFHVPTVAFFTSGACSAALEYATWKAHPEDIKPGETRLLPGLPEEMALTYSDLKRKPHGPPPHIAGGQPPPFAGGLPPPFGGGPPPGAGTGFHAPPGGAGRRKMGPPGPGDQPPWVEDVSEAIALMLNTCEELERPFIEYIANQIGKPVWGVGPLLPEQYWKSAGTLLRDREIRTNRRSNVTEDEVMQWLDSKPRASVLYVSFGSEVGPTMEEYPQLAEALEHSDRPFIWVIQPGSGRHGPPPAFLGQSGSGGPQAEEGYFPHGLDSKVGKRGLIIRGWAPQLLILSHPSTGGFLSHCGWNSTVEAIGCGVPFLVWPIRGDQYHDAKLVVSCLKVGYMITDDLSEKVKKDDIIKGIEKLMVDKEMKKMAESLSARFQHGFPNSSQAALDAFKDFVIQRLT</sequence>
<protein>
    <submittedName>
        <fullName evidence="1">Uncharacterized protein</fullName>
    </submittedName>
</protein>
<reference evidence="1 2" key="1">
    <citation type="journal article" date="2022" name="DNA Res.">
        <title>Chromosomal-level genome assembly of the orchid tree Bauhinia variegata (Leguminosae; Cercidoideae) supports the allotetraploid origin hypothesis of Bauhinia.</title>
        <authorList>
            <person name="Zhong Y."/>
            <person name="Chen Y."/>
            <person name="Zheng D."/>
            <person name="Pang J."/>
            <person name="Liu Y."/>
            <person name="Luo S."/>
            <person name="Meng S."/>
            <person name="Qian L."/>
            <person name="Wei D."/>
            <person name="Dai S."/>
            <person name="Zhou R."/>
        </authorList>
    </citation>
    <scope>NUCLEOTIDE SEQUENCE [LARGE SCALE GENOMIC DNA]</scope>
    <source>
        <strain evidence="1">BV-YZ2020</strain>
    </source>
</reference>
<name>A0ACB9MW86_BAUVA</name>
<dbReference type="Proteomes" id="UP000828941">
    <property type="component" value="Chromosome 8"/>
</dbReference>
<dbReference type="EMBL" id="CM039433">
    <property type="protein sequence ID" value="KAI4327986.1"/>
    <property type="molecule type" value="Genomic_DNA"/>
</dbReference>
<evidence type="ECO:0000313" key="2">
    <source>
        <dbReference type="Proteomes" id="UP000828941"/>
    </source>
</evidence>
<gene>
    <name evidence="1" type="ORF">L6164_020386</name>
</gene>
<proteinExistence type="predicted"/>